<gene>
    <name evidence="2" type="ORF">Sradi_0086700</name>
</gene>
<evidence type="ECO:0000256" key="1">
    <source>
        <dbReference type="SAM" id="MobiDB-lite"/>
    </source>
</evidence>
<name>A0AAW2WJ17_SESRA</name>
<reference evidence="2" key="2">
    <citation type="journal article" date="2024" name="Plant">
        <title>Genomic evolution and insights into agronomic trait innovations of Sesamum species.</title>
        <authorList>
            <person name="Miao H."/>
            <person name="Wang L."/>
            <person name="Qu L."/>
            <person name="Liu H."/>
            <person name="Sun Y."/>
            <person name="Le M."/>
            <person name="Wang Q."/>
            <person name="Wei S."/>
            <person name="Zheng Y."/>
            <person name="Lin W."/>
            <person name="Duan Y."/>
            <person name="Cao H."/>
            <person name="Xiong S."/>
            <person name="Wang X."/>
            <person name="Wei L."/>
            <person name="Li C."/>
            <person name="Ma Q."/>
            <person name="Ju M."/>
            <person name="Zhao R."/>
            <person name="Li G."/>
            <person name="Mu C."/>
            <person name="Tian Q."/>
            <person name="Mei H."/>
            <person name="Zhang T."/>
            <person name="Gao T."/>
            <person name="Zhang H."/>
        </authorList>
    </citation>
    <scope>NUCLEOTIDE SEQUENCE</scope>
    <source>
        <strain evidence="2">G02</strain>
    </source>
</reference>
<feature type="compositionally biased region" description="Low complexity" evidence="1">
    <location>
        <begin position="361"/>
        <end position="375"/>
    </location>
</feature>
<proteinExistence type="predicted"/>
<dbReference type="AlphaFoldDB" id="A0AAW2WJ17"/>
<sequence length="543" mass="60354">MPKNTDATKSRMRSKSTRKPLRDVSNAKTAFKSANIFKKPEENGGKMRDDSLDRLLLAHSDLSSLVRQPCEFVLKRHRDRKRGLGACYPLNFSFVTNVGRFAYMINEEILNYSFLIQIDELVVQAIQLTSNKGRKEIKQFADVLSDMQTSLKPWVPRFQKALSSQSTGPENKPEQSMESTVVYVPKESIDEVTESPEQNKWESLVSPSPLVSWRAECNTEGGRQLFLLTPLPQTKAFSSKCQASSIPSFDNVKSADIPQPVSLFDSLGNLGNDLPESISAKPPRNKFVDIEANKAVSNLDTKCASPENYSKTNCSMFISTPCLKMSPPKSCILLEPVSEFTRKQNQGVHKSTPYPTGVHNSSDSPDSESSSSQTSDDLKVKYPELFGIKLNNSGHIKVAEDSPNWIVSPPKTCVIMEPPDEKLLTNLDGNILPPKTMTAHSHSHQNDLSTVNKSHYQGDSGIAMKTHQQDISSALGLDESTPMIKEPVSSFRMRKHPGENTLKKELWTKFEAATTHGIRFNGSVLQKTAEKGFLDRLDEASDA</sequence>
<dbReference type="PANTHER" id="PTHR37238">
    <property type="entry name" value="OS05G0532500 PROTEIN"/>
    <property type="match status" value="1"/>
</dbReference>
<organism evidence="2">
    <name type="scientific">Sesamum radiatum</name>
    <name type="common">Black benniseed</name>
    <dbReference type="NCBI Taxonomy" id="300843"/>
    <lineage>
        <taxon>Eukaryota</taxon>
        <taxon>Viridiplantae</taxon>
        <taxon>Streptophyta</taxon>
        <taxon>Embryophyta</taxon>
        <taxon>Tracheophyta</taxon>
        <taxon>Spermatophyta</taxon>
        <taxon>Magnoliopsida</taxon>
        <taxon>eudicotyledons</taxon>
        <taxon>Gunneridae</taxon>
        <taxon>Pentapetalae</taxon>
        <taxon>asterids</taxon>
        <taxon>lamiids</taxon>
        <taxon>Lamiales</taxon>
        <taxon>Pedaliaceae</taxon>
        <taxon>Sesamum</taxon>
    </lineage>
</organism>
<accession>A0AAW2WJ17</accession>
<protein>
    <submittedName>
        <fullName evidence="2">Uncharacterized protein</fullName>
    </submittedName>
</protein>
<feature type="region of interest" description="Disordered" evidence="1">
    <location>
        <begin position="343"/>
        <end position="377"/>
    </location>
</feature>
<feature type="compositionally biased region" description="Basic residues" evidence="1">
    <location>
        <begin position="10"/>
        <end position="19"/>
    </location>
</feature>
<comment type="caution">
    <text evidence="2">The sequence shown here is derived from an EMBL/GenBank/DDBJ whole genome shotgun (WGS) entry which is preliminary data.</text>
</comment>
<evidence type="ECO:0000313" key="2">
    <source>
        <dbReference type="EMBL" id="KAL0441478.1"/>
    </source>
</evidence>
<dbReference type="EMBL" id="JACGWJ010000001">
    <property type="protein sequence ID" value="KAL0441478.1"/>
    <property type="molecule type" value="Genomic_DNA"/>
</dbReference>
<dbReference type="PANTHER" id="PTHR37238:SF1">
    <property type="entry name" value="OS05G0532500 PROTEIN"/>
    <property type="match status" value="1"/>
</dbReference>
<feature type="region of interest" description="Disordered" evidence="1">
    <location>
        <begin position="1"/>
        <end position="24"/>
    </location>
</feature>
<reference evidence="2" key="1">
    <citation type="submission" date="2020-06" db="EMBL/GenBank/DDBJ databases">
        <authorList>
            <person name="Li T."/>
            <person name="Hu X."/>
            <person name="Zhang T."/>
            <person name="Song X."/>
            <person name="Zhang H."/>
            <person name="Dai N."/>
            <person name="Sheng W."/>
            <person name="Hou X."/>
            <person name="Wei L."/>
        </authorList>
    </citation>
    <scope>NUCLEOTIDE SEQUENCE</scope>
    <source>
        <strain evidence="2">G02</strain>
        <tissue evidence="2">Leaf</tissue>
    </source>
</reference>